<evidence type="ECO:0000256" key="5">
    <source>
        <dbReference type="RuleBase" id="RU003512"/>
    </source>
</evidence>
<dbReference type="Pfam" id="PF01297">
    <property type="entry name" value="ZnuA"/>
    <property type="match status" value="1"/>
</dbReference>
<dbReference type="InterPro" id="IPR006128">
    <property type="entry name" value="Lipoprotein_PsaA-like"/>
</dbReference>
<keyword evidence="2 5" id="KW-0813">Transport</keyword>
<dbReference type="AlphaFoldDB" id="A0A2Z6TBS8"/>
<accession>A0A2Z6TBS8</accession>
<organism evidence="6 7">
    <name type="scientific">Lactobacillus rodentium</name>
    <dbReference type="NCBI Taxonomy" id="947835"/>
    <lineage>
        <taxon>Bacteria</taxon>
        <taxon>Bacillati</taxon>
        <taxon>Bacillota</taxon>
        <taxon>Bacilli</taxon>
        <taxon>Lactobacillales</taxon>
        <taxon>Lactobacillaceae</taxon>
        <taxon>Lactobacillus</taxon>
    </lineage>
</organism>
<dbReference type="Proteomes" id="UP000257317">
    <property type="component" value="Unassembled WGS sequence"/>
</dbReference>
<dbReference type="PANTHER" id="PTHR42953:SF1">
    <property type="entry name" value="METAL-BINDING PROTEIN HI_0362-RELATED"/>
    <property type="match status" value="1"/>
</dbReference>
<evidence type="ECO:0000256" key="4">
    <source>
        <dbReference type="ARBA" id="ARBA00022729"/>
    </source>
</evidence>
<dbReference type="PANTHER" id="PTHR42953">
    <property type="entry name" value="HIGH-AFFINITY ZINC UPTAKE SYSTEM PROTEIN ZNUA-RELATED"/>
    <property type="match status" value="1"/>
</dbReference>
<dbReference type="GO" id="GO:0007155">
    <property type="term" value="P:cell adhesion"/>
    <property type="evidence" value="ECO:0007669"/>
    <property type="project" value="InterPro"/>
</dbReference>
<dbReference type="Gene3D" id="3.40.50.1980">
    <property type="entry name" value="Nitrogenase molybdenum iron protein domain"/>
    <property type="match status" value="2"/>
</dbReference>
<name>A0A2Z6TBS8_9LACO</name>
<protein>
    <submittedName>
        <fullName evidence="6">Metal ABC transporter substrate-binding protein</fullName>
    </submittedName>
</protein>
<keyword evidence="7" id="KW-1185">Reference proteome</keyword>
<dbReference type="RefSeq" id="WP_117117314.1">
    <property type="nucleotide sequence ID" value="NZ_BFBY01000001.1"/>
</dbReference>
<keyword evidence="3" id="KW-0479">Metal-binding</keyword>
<dbReference type="InterPro" id="IPR050492">
    <property type="entry name" value="Bact_metal-bind_prot9"/>
</dbReference>
<evidence type="ECO:0000256" key="2">
    <source>
        <dbReference type="ARBA" id="ARBA00022448"/>
    </source>
</evidence>
<evidence type="ECO:0000256" key="1">
    <source>
        <dbReference type="ARBA" id="ARBA00004196"/>
    </source>
</evidence>
<comment type="caution">
    <text evidence="6">The sequence shown here is derived from an EMBL/GenBank/DDBJ whole genome shotgun (WGS) entry which is preliminary data.</text>
</comment>
<comment type="subcellular location">
    <subcellularLocation>
        <location evidence="1">Cell envelope</location>
    </subcellularLocation>
</comment>
<reference evidence="7" key="1">
    <citation type="submission" date="2018-03" db="EMBL/GenBank/DDBJ databases">
        <title>New taxa in the Lactobacillus gasseri group.</title>
        <authorList>
            <person name="Tanizawa Y."/>
            <person name="Tohno M."/>
            <person name="Endo A."/>
            <person name="Arita M."/>
        </authorList>
    </citation>
    <scope>NUCLEOTIDE SEQUENCE [LARGE SCALE GENOMIC DNA]</scope>
    <source>
        <strain evidence="7">DSM 24759</strain>
    </source>
</reference>
<dbReference type="PRINTS" id="PR00690">
    <property type="entry name" value="ADHESNFAMILY"/>
</dbReference>
<proteinExistence type="inferred from homology"/>
<dbReference type="OrthoDB" id="9810636at2"/>
<evidence type="ECO:0000313" key="7">
    <source>
        <dbReference type="Proteomes" id="UP000257317"/>
    </source>
</evidence>
<keyword evidence="4" id="KW-0732">Signal</keyword>
<dbReference type="GO" id="GO:0046872">
    <property type="term" value="F:metal ion binding"/>
    <property type="evidence" value="ECO:0007669"/>
    <property type="project" value="UniProtKB-KW"/>
</dbReference>
<dbReference type="SUPFAM" id="SSF53807">
    <property type="entry name" value="Helical backbone' metal receptor"/>
    <property type="match status" value="1"/>
</dbReference>
<gene>
    <name evidence="6" type="ORF">LrDSM24759_00190</name>
</gene>
<comment type="similarity">
    <text evidence="5">Belongs to the bacterial solute-binding protein 9 family.</text>
</comment>
<dbReference type="InterPro" id="IPR006127">
    <property type="entry name" value="ZnuA-like"/>
</dbReference>
<dbReference type="GO" id="GO:0030001">
    <property type="term" value="P:metal ion transport"/>
    <property type="evidence" value="ECO:0007669"/>
    <property type="project" value="InterPro"/>
</dbReference>
<dbReference type="EMBL" id="BFBY01000001">
    <property type="protein sequence ID" value="GBG04105.1"/>
    <property type="molecule type" value="Genomic_DNA"/>
</dbReference>
<dbReference type="GO" id="GO:0030313">
    <property type="term" value="C:cell envelope"/>
    <property type="evidence" value="ECO:0007669"/>
    <property type="project" value="UniProtKB-SubCell"/>
</dbReference>
<sequence length="294" mass="33213">MNKSSKVKIYTLIAILVIILTGCSKTKKQNDKISIVTSTNIYSNIAANIVGKYGKATPIIKNSATDPHDFEPTTADAKIVDQADIVVANGLGYDSWMNNLASASNKKVELVGENLMHLKKGDNPHIWYDLNMPVKYVRYLERQLIKIDPKHKNYYQQNATNYLAELDKIKLIVRGINGKNSKSVFVSEPVFDYALEEANYKIGDRDFEEAIENDTDPSPRVINQMTTAIKKRKIAFFVNNEQATSSTVNGFIKQAKEKEIPILNVRETMPPNISYLQWMRQNYTNLANVAKESS</sequence>
<evidence type="ECO:0000313" key="6">
    <source>
        <dbReference type="EMBL" id="GBG04105.1"/>
    </source>
</evidence>
<dbReference type="PROSITE" id="PS51257">
    <property type="entry name" value="PROKAR_LIPOPROTEIN"/>
    <property type="match status" value="1"/>
</dbReference>
<evidence type="ECO:0000256" key="3">
    <source>
        <dbReference type="ARBA" id="ARBA00022723"/>
    </source>
</evidence>